<feature type="compositionally biased region" description="Basic and acidic residues" evidence="1">
    <location>
        <begin position="41"/>
        <end position="53"/>
    </location>
</feature>
<proteinExistence type="predicted"/>
<feature type="compositionally biased region" description="Basic and acidic residues" evidence="1">
    <location>
        <begin position="60"/>
        <end position="78"/>
    </location>
</feature>
<accession>A0ABS8YCC2</accession>
<feature type="region of interest" description="Disordered" evidence="1">
    <location>
        <begin position="41"/>
        <end position="110"/>
    </location>
</feature>
<name>A0ABS8YCC2_9BACL</name>
<dbReference type="Proteomes" id="UP001199916">
    <property type="component" value="Unassembled WGS sequence"/>
</dbReference>
<protein>
    <submittedName>
        <fullName evidence="2">Uncharacterized protein</fullName>
    </submittedName>
</protein>
<feature type="compositionally biased region" description="Basic and acidic residues" evidence="1">
    <location>
        <begin position="96"/>
        <end position="110"/>
    </location>
</feature>
<dbReference type="RefSeq" id="WP_019425013.1">
    <property type="nucleotide sequence ID" value="NZ_JAJNBZ010000001.1"/>
</dbReference>
<evidence type="ECO:0000313" key="2">
    <source>
        <dbReference type="EMBL" id="MCE5168083.1"/>
    </source>
</evidence>
<keyword evidence="3" id="KW-1185">Reference proteome</keyword>
<evidence type="ECO:0000256" key="1">
    <source>
        <dbReference type="SAM" id="MobiDB-lite"/>
    </source>
</evidence>
<dbReference type="EMBL" id="JAJNBZ010000001">
    <property type="protein sequence ID" value="MCE5168083.1"/>
    <property type="molecule type" value="Genomic_DNA"/>
</dbReference>
<sequence length="110" mass="12744">MNVKPVEMQIAIPRTQDASAIHQQLQQRPITEQSLLNDQAEKMIRKSSQRNEEVQSSQESRIRDQEKEDRPDSERETAEEQLEAAENSETLIVSKPAEHPYKGKHIDFMC</sequence>
<organism evidence="2 3">
    <name type="scientific">Paenibacillus profundus</name>
    <dbReference type="NCBI Taxonomy" id="1173085"/>
    <lineage>
        <taxon>Bacteria</taxon>
        <taxon>Bacillati</taxon>
        <taxon>Bacillota</taxon>
        <taxon>Bacilli</taxon>
        <taxon>Bacillales</taxon>
        <taxon>Paenibacillaceae</taxon>
        <taxon>Paenibacillus</taxon>
    </lineage>
</organism>
<evidence type="ECO:0000313" key="3">
    <source>
        <dbReference type="Proteomes" id="UP001199916"/>
    </source>
</evidence>
<comment type="caution">
    <text evidence="2">The sequence shown here is derived from an EMBL/GenBank/DDBJ whole genome shotgun (WGS) entry which is preliminary data.</text>
</comment>
<reference evidence="2 3" key="1">
    <citation type="submission" date="2021-11" db="EMBL/GenBank/DDBJ databases">
        <title>Draft genome sequence of Paenibacillus profundus YoMME, a new Gram-positive bacteria with exoelectrogenic properties.</title>
        <authorList>
            <person name="Hubenova Y."/>
            <person name="Hubenova E."/>
            <person name="Manasiev Y."/>
            <person name="Peykov S."/>
            <person name="Mitov M."/>
        </authorList>
    </citation>
    <scope>NUCLEOTIDE SEQUENCE [LARGE SCALE GENOMIC DNA]</scope>
    <source>
        <strain evidence="2 3">YoMME</strain>
    </source>
</reference>
<gene>
    <name evidence="2" type="ORF">LQV63_01955</name>
</gene>